<keyword evidence="2" id="KW-0732">Signal</keyword>
<evidence type="ECO:0000256" key="2">
    <source>
        <dbReference type="SAM" id="SignalP"/>
    </source>
</evidence>
<feature type="chain" id="PRO_5014844108" evidence="2">
    <location>
        <begin position="30"/>
        <end position="73"/>
    </location>
</feature>
<organism evidence="3">
    <name type="scientific">Anopheles darlingi</name>
    <name type="common">Mosquito</name>
    <dbReference type="NCBI Taxonomy" id="43151"/>
    <lineage>
        <taxon>Eukaryota</taxon>
        <taxon>Metazoa</taxon>
        <taxon>Ecdysozoa</taxon>
        <taxon>Arthropoda</taxon>
        <taxon>Hexapoda</taxon>
        <taxon>Insecta</taxon>
        <taxon>Pterygota</taxon>
        <taxon>Neoptera</taxon>
        <taxon>Endopterygota</taxon>
        <taxon>Diptera</taxon>
        <taxon>Nematocera</taxon>
        <taxon>Culicoidea</taxon>
        <taxon>Culicidae</taxon>
        <taxon>Anophelinae</taxon>
        <taxon>Anopheles</taxon>
    </lineage>
</organism>
<evidence type="ECO:0000256" key="1">
    <source>
        <dbReference type="SAM" id="MobiDB-lite"/>
    </source>
</evidence>
<feature type="compositionally biased region" description="Polar residues" evidence="1">
    <location>
        <begin position="54"/>
        <end position="66"/>
    </location>
</feature>
<feature type="region of interest" description="Disordered" evidence="1">
    <location>
        <begin position="54"/>
        <end position="73"/>
    </location>
</feature>
<feature type="signal peptide" evidence="2">
    <location>
        <begin position="1"/>
        <end position="29"/>
    </location>
</feature>
<dbReference type="EMBL" id="GGFL01012514">
    <property type="protein sequence ID" value="MBW76692.1"/>
    <property type="molecule type" value="Transcribed_RNA"/>
</dbReference>
<dbReference type="AlphaFoldDB" id="A0A2M4DGI1"/>
<evidence type="ECO:0000313" key="3">
    <source>
        <dbReference type="EMBL" id="MBW76692.1"/>
    </source>
</evidence>
<reference evidence="3" key="1">
    <citation type="submission" date="2018-01" db="EMBL/GenBank/DDBJ databases">
        <title>An insight into the sialome of Amazonian anophelines.</title>
        <authorList>
            <person name="Ribeiro J.M."/>
            <person name="Scarpassa V."/>
            <person name="Calvo E."/>
        </authorList>
    </citation>
    <scope>NUCLEOTIDE SEQUENCE</scope>
</reference>
<accession>A0A2M4DGI1</accession>
<proteinExistence type="predicted"/>
<sequence>MLHFFLRMKGWSFLWLFFFLAKLIQFCISHIFQCPNWCARAGSSRMLKEQESQISNDEFSIRSIDTSKLGPEV</sequence>
<protein>
    <submittedName>
        <fullName evidence="3">Putative secreted protein</fullName>
    </submittedName>
</protein>
<name>A0A2M4DGI1_ANODA</name>